<comment type="caution">
    <text evidence="1">The sequence shown here is derived from an EMBL/GenBank/DDBJ whole genome shotgun (WGS) entry which is preliminary data.</text>
</comment>
<organism evidence="1 2">
    <name type="scientific">Actinoplanes cyaneus</name>
    <dbReference type="NCBI Taxonomy" id="52696"/>
    <lineage>
        <taxon>Bacteria</taxon>
        <taxon>Bacillati</taxon>
        <taxon>Actinomycetota</taxon>
        <taxon>Actinomycetes</taxon>
        <taxon>Micromonosporales</taxon>
        <taxon>Micromonosporaceae</taxon>
        <taxon>Actinoplanes</taxon>
    </lineage>
</organism>
<proteinExistence type="predicted"/>
<sequence>MVVADTTLSPARYRLLEIVRAYCPKHDPDPAASRAAHSAWVRALVEHQARHLGREHSLHAVRTLNRELANLRAAMRYDLEDAPAQALRTAGWLAWFWHRRGHAGFAAPLLRAALDAAPDAPVADRARVLLCLATLFTQTGDRAAVWPAHRAAVELLTPATDRESRLLLAQAAYYAALFLTSEGSFDAAVASARDSVDRARAIGEDWFVPAASVALGAALAGAGQVAQGRAVLVGAAGDAAALKQDWTVALSGLHQARSLLIGEAEPRRALEVLRPALACFTAEDDVTNTLAGLRIGALALALEGRPREAALLLSGIDRCARRRGLGPVEPGLSPDLDAALSGVDRAEAAGAGDRLDERQLRALLDPR</sequence>
<protein>
    <submittedName>
        <fullName evidence="1">Uncharacterized protein</fullName>
    </submittedName>
</protein>
<dbReference type="EMBL" id="BOMH01000093">
    <property type="protein sequence ID" value="GID71013.1"/>
    <property type="molecule type" value="Genomic_DNA"/>
</dbReference>
<keyword evidence="2" id="KW-1185">Reference proteome</keyword>
<name>A0A919IT99_9ACTN</name>
<dbReference type="Proteomes" id="UP000619479">
    <property type="component" value="Unassembled WGS sequence"/>
</dbReference>
<reference evidence="1" key="1">
    <citation type="submission" date="2021-01" db="EMBL/GenBank/DDBJ databases">
        <title>Whole genome shotgun sequence of Actinoplanes cyaneus NBRC 14990.</title>
        <authorList>
            <person name="Komaki H."/>
            <person name="Tamura T."/>
        </authorList>
    </citation>
    <scope>NUCLEOTIDE SEQUENCE</scope>
    <source>
        <strain evidence="1">NBRC 14990</strain>
    </source>
</reference>
<accession>A0A919IT99</accession>
<evidence type="ECO:0000313" key="2">
    <source>
        <dbReference type="Proteomes" id="UP000619479"/>
    </source>
</evidence>
<gene>
    <name evidence="1" type="ORF">Acy02nite_88940</name>
</gene>
<evidence type="ECO:0000313" key="1">
    <source>
        <dbReference type="EMBL" id="GID71013.1"/>
    </source>
</evidence>
<dbReference type="AlphaFoldDB" id="A0A919IT99"/>